<keyword evidence="2" id="KW-1185">Reference proteome</keyword>
<dbReference type="Proteomes" id="UP000024635">
    <property type="component" value="Unassembled WGS sequence"/>
</dbReference>
<accession>A0A016SZD5</accession>
<protein>
    <submittedName>
        <fullName evidence="1">Uncharacterized protein</fullName>
    </submittedName>
</protein>
<dbReference type="EMBL" id="JARK01001491">
    <property type="protein sequence ID" value="EYB95812.1"/>
    <property type="molecule type" value="Genomic_DNA"/>
</dbReference>
<evidence type="ECO:0000313" key="2">
    <source>
        <dbReference type="Proteomes" id="UP000024635"/>
    </source>
</evidence>
<organism evidence="1 2">
    <name type="scientific">Ancylostoma ceylanicum</name>
    <dbReference type="NCBI Taxonomy" id="53326"/>
    <lineage>
        <taxon>Eukaryota</taxon>
        <taxon>Metazoa</taxon>
        <taxon>Ecdysozoa</taxon>
        <taxon>Nematoda</taxon>
        <taxon>Chromadorea</taxon>
        <taxon>Rhabditida</taxon>
        <taxon>Rhabditina</taxon>
        <taxon>Rhabditomorpha</taxon>
        <taxon>Strongyloidea</taxon>
        <taxon>Ancylostomatidae</taxon>
        <taxon>Ancylostomatinae</taxon>
        <taxon>Ancylostoma</taxon>
    </lineage>
</organism>
<name>A0A016SZD5_9BILA</name>
<comment type="caution">
    <text evidence="1">The sequence shown here is derived from an EMBL/GenBank/DDBJ whole genome shotgun (WGS) entry which is preliminary data.</text>
</comment>
<sequence length="94" mass="9724">MKADSTIAFVLSFRTLVLADRTGPSAIFRFTSDRPYKAAKLALRSPLLPRNMLPMIALLLLQLSAPSLACIGGFGGGGACCAPSAPACTNPCPA</sequence>
<evidence type="ECO:0000313" key="1">
    <source>
        <dbReference type="EMBL" id="EYB95812.1"/>
    </source>
</evidence>
<gene>
    <name evidence="1" type="primary">Acey_s0155.g3033</name>
    <name evidence="1" type="ORF">Y032_0155g3033</name>
</gene>
<proteinExistence type="predicted"/>
<dbReference type="AlphaFoldDB" id="A0A016SZD5"/>
<reference evidence="2" key="1">
    <citation type="journal article" date="2015" name="Nat. Genet.">
        <title>The genome and transcriptome of the zoonotic hookworm Ancylostoma ceylanicum identify infection-specific gene families.</title>
        <authorList>
            <person name="Schwarz E.M."/>
            <person name="Hu Y."/>
            <person name="Antoshechkin I."/>
            <person name="Miller M.M."/>
            <person name="Sternberg P.W."/>
            <person name="Aroian R.V."/>
        </authorList>
    </citation>
    <scope>NUCLEOTIDE SEQUENCE</scope>
    <source>
        <strain evidence="2">HY135</strain>
    </source>
</reference>